<reference evidence="2" key="1">
    <citation type="submission" date="2021-03" db="EMBL/GenBank/DDBJ databases">
        <authorList>
            <person name="Tran Van P."/>
        </authorList>
    </citation>
    <scope>NUCLEOTIDE SEQUENCE</scope>
</reference>
<keyword evidence="3" id="KW-1185">Reference proteome</keyword>
<name>A0ABN7PAD5_TIMPD</name>
<evidence type="ECO:0000313" key="2">
    <source>
        <dbReference type="EMBL" id="CAG2064051.1"/>
    </source>
</evidence>
<accession>A0ABN7PAD5</accession>
<protein>
    <submittedName>
        <fullName evidence="2">Uncharacterized protein</fullName>
    </submittedName>
</protein>
<evidence type="ECO:0000313" key="3">
    <source>
        <dbReference type="Proteomes" id="UP001153148"/>
    </source>
</evidence>
<evidence type="ECO:0000256" key="1">
    <source>
        <dbReference type="SAM" id="Phobius"/>
    </source>
</evidence>
<proteinExistence type="predicted"/>
<comment type="caution">
    <text evidence="2">The sequence shown here is derived from an EMBL/GenBank/DDBJ whole genome shotgun (WGS) entry which is preliminary data.</text>
</comment>
<keyword evidence="1" id="KW-1133">Transmembrane helix</keyword>
<dbReference type="EMBL" id="CAJPIN010031236">
    <property type="protein sequence ID" value="CAG2064051.1"/>
    <property type="molecule type" value="Genomic_DNA"/>
</dbReference>
<dbReference type="Proteomes" id="UP001153148">
    <property type="component" value="Unassembled WGS sequence"/>
</dbReference>
<organism evidence="2 3">
    <name type="scientific">Timema podura</name>
    <name type="common">Walking stick</name>
    <dbReference type="NCBI Taxonomy" id="61482"/>
    <lineage>
        <taxon>Eukaryota</taxon>
        <taxon>Metazoa</taxon>
        <taxon>Ecdysozoa</taxon>
        <taxon>Arthropoda</taxon>
        <taxon>Hexapoda</taxon>
        <taxon>Insecta</taxon>
        <taxon>Pterygota</taxon>
        <taxon>Neoptera</taxon>
        <taxon>Polyneoptera</taxon>
        <taxon>Phasmatodea</taxon>
        <taxon>Timematodea</taxon>
        <taxon>Timematoidea</taxon>
        <taxon>Timematidae</taxon>
        <taxon>Timema</taxon>
    </lineage>
</organism>
<gene>
    <name evidence="2" type="ORF">TPAB3V08_LOCUS10998</name>
</gene>
<sequence>MYQLPHLFSLPCRLLDGTKMTEYFNLWLQFQIAFKQVTGKTLQLKLKKYALIVTIASIYVVFHMSIIEDIYDTVLQTFS</sequence>
<feature type="transmembrane region" description="Helical" evidence="1">
    <location>
        <begin position="49"/>
        <end position="67"/>
    </location>
</feature>
<keyword evidence="1" id="KW-0812">Transmembrane</keyword>
<feature type="non-terminal residue" evidence="2">
    <location>
        <position position="79"/>
    </location>
</feature>
<keyword evidence="1" id="KW-0472">Membrane</keyword>